<gene>
    <name evidence="2" type="ORF">ASPVEDRAFT_90075</name>
</gene>
<dbReference type="Proteomes" id="UP000184073">
    <property type="component" value="Unassembled WGS sequence"/>
</dbReference>
<sequence length="140" mass="15621">MRFTLLTLPVALLATAASSHTIDCWGKGLHPPIKSVDYITSLMDQVTSGRIDTLPGYSDRESIYLDADSCKELACFKGAQVRWCSTRDSTLKLHMQNIVDGLRSIRRECREDGLDTVGGVLYQPDNWNIILQQEDACEGK</sequence>
<evidence type="ECO:0000313" key="2">
    <source>
        <dbReference type="EMBL" id="OJJ08869.1"/>
    </source>
</evidence>
<dbReference type="VEuPathDB" id="FungiDB:ASPVEDRAFT_90075"/>
<evidence type="ECO:0000256" key="1">
    <source>
        <dbReference type="SAM" id="SignalP"/>
    </source>
</evidence>
<dbReference type="EMBL" id="KV878141">
    <property type="protein sequence ID" value="OJJ08869.1"/>
    <property type="molecule type" value="Genomic_DNA"/>
</dbReference>
<dbReference type="OrthoDB" id="4469944at2759"/>
<keyword evidence="3" id="KW-1185">Reference proteome</keyword>
<dbReference type="RefSeq" id="XP_040674631.1">
    <property type="nucleotide sequence ID" value="XM_040818725.1"/>
</dbReference>
<organism evidence="2 3">
    <name type="scientific">Aspergillus versicolor CBS 583.65</name>
    <dbReference type="NCBI Taxonomy" id="1036611"/>
    <lineage>
        <taxon>Eukaryota</taxon>
        <taxon>Fungi</taxon>
        <taxon>Dikarya</taxon>
        <taxon>Ascomycota</taxon>
        <taxon>Pezizomycotina</taxon>
        <taxon>Eurotiomycetes</taxon>
        <taxon>Eurotiomycetidae</taxon>
        <taxon>Eurotiales</taxon>
        <taxon>Aspergillaceae</taxon>
        <taxon>Aspergillus</taxon>
        <taxon>Aspergillus subgen. Nidulantes</taxon>
    </lineage>
</organism>
<accession>A0A1L9Q558</accession>
<feature type="chain" id="PRO_5012611922" description="Ecp2 effector protein domain-containing protein" evidence="1">
    <location>
        <begin position="20"/>
        <end position="140"/>
    </location>
</feature>
<protein>
    <recommendedName>
        <fullName evidence="4">Ecp2 effector protein domain-containing protein</fullName>
    </recommendedName>
</protein>
<name>A0A1L9Q558_ASPVE</name>
<feature type="signal peptide" evidence="1">
    <location>
        <begin position="1"/>
        <end position="19"/>
    </location>
</feature>
<dbReference type="GeneID" id="63734236"/>
<keyword evidence="1" id="KW-0732">Signal</keyword>
<evidence type="ECO:0000313" key="3">
    <source>
        <dbReference type="Proteomes" id="UP000184073"/>
    </source>
</evidence>
<evidence type="ECO:0008006" key="4">
    <source>
        <dbReference type="Google" id="ProtNLM"/>
    </source>
</evidence>
<proteinExistence type="predicted"/>
<dbReference type="AlphaFoldDB" id="A0A1L9Q558"/>
<reference evidence="3" key="1">
    <citation type="journal article" date="2017" name="Genome Biol.">
        <title>Comparative genomics reveals high biological diversity and specific adaptations in the industrially and medically important fungal genus Aspergillus.</title>
        <authorList>
            <person name="de Vries R.P."/>
            <person name="Riley R."/>
            <person name="Wiebenga A."/>
            <person name="Aguilar-Osorio G."/>
            <person name="Amillis S."/>
            <person name="Uchima C.A."/>
            <person name="Anderluh G."/>
            <person name="Asadollahi M."/>
            <person name="Askin M."/>
            <person name="Barry K."/>
            <person name="Battaglia E."/>
            <person name="Bayram O."/>
            <person name="Benocci T."/>
            <person name="Braus-Stromeyer S.A."/>
            <person name="Caldana C."/>
            <person name="Canovas D."/>
            <person name="Cerqueira G.C."/>
            <person name="Chen F."/>
            <person name="Chen W."/>
            <person name="Choi C."/>
            <person name="Clum A."/>
            <person name="Dos Santos R.A."/>
            <person name="Damasio A.R."/>
            <person name="Diallinas G."/>
            <person name="Emri T."/>
            <person name="Fekete E."/>
            <person name="Flipphi M."/>
            <person name="Freyberg S."/>
            <person name="Gallo A."/>
            <person name="Gournas C."/>
            <person name="Habgood R."/>
            <person name="Hainaut M."/>
            <person name="Harispe M.L."/>
            <person name="Henrissat B."/>
            <person name="Hilden K.S."/>
            <person name="Hope R."/>
            <person name="Hossain A."/>
            <person name="Karabika E."/>
            <person name="Karaffa L."/>
            <person name="Karanyi Z."/>
            <person name="Krasevec N."/>
            <person name="Kuo A."/>
            <person name="Kusch H."/>
            <person name="LaButti K."/>
            <person name="Lagendijk E.L."/>
            <person name="Lapidus A."/>
            <person name="Levasseur A."/>
            <person name="Lindquist E."/>
            <person name="Lipzen A."/>
            <person name="Logrieco A.F."/>
            <person name="MacCabe A."/>
            <person name="Maekelae M.R."/>
            <person name="Malavazi I."/>
            <person name="Melin P."/>
            <person name="Meyer V."/>
            <person name="Mielnichuk N."/>
            <person name="Miskei M."/>
            <person name="Molnar A.P."/>
            <person name="Mule G."/>
            <person name="Ngan C.Y."/>
            <person name="Orejas M."/>
            <person name="Orosz E."/>
            <person name="Ouedraogo J.P."/>
            <person name="Overkamp K.M."/>
            <person name="Park H.-S."/>
            <person name="Perrone G."/>
            <person name="Piumi F."/>
            <person name="Punt P.J."/>
            <person name="Ram A.F."/>
            <person name="Ramon A."/>
            <person name="Rauscher S."/>
            <person name="Record E."/>
            <person name="Riano-Pachon D.M."/>
            <person name="Robert V."/>
            <person name="Roehrig J."/>
            <person name="Ruller R."/>
            <person name="Salamov A."/>
            <person name="Salih N.S."/>
            <person name="Samson R.A."/>
            <person name="Sandor E."/>
            <person name="Sanguinetti M."/>
            <person name="Schuetze T."/>
            <person name="Sepcic K."/>
            <person name="Shelest E."/>
            <person name="Sherlock G."/>
            <person name="Sophianopoulou V."/>
            <person name="Squina F.M."/>
            <person name="Sun H."/>
            <person name="Susca A."/>
            <person name="Todd R.B."/>
            <person name="Tsang A."/>
            <person name="Unkles S.E."/>
            <person name="van de Wiele N."/>
            <person name="van Rossen-Uffink D."/>
            <person name="Oliveira J.V."/>
            <person name="Vesth T.C."/>
            <person name="Visser J."/>
            <person name="Yu J.-H."/>
            <person name="Zhou M."/>
            <person name="Andersen M.R."/>
            <person name="Archer D.B."/>
            <person name="Baker S.E."/>
            <person name="Benoit I."/>
            <person name="Brakhage A.A."/>
            <person name="Braus G.H."/>
            <person name="Fischer R."/>
            <person name="Frisvad J.C."/>
            <person name="Goldman G.H."/>
            <person name="Houbraken J."/>
            <person name="Oakley B."/>
            <person name="Pocsi I."/>
            <person name="Scazzocchio C."/>
            <person name="Seiboth B."/>
            <person name="vanKuyk P.A."/>
            <person name="Wortman J."/>
            <person name="Dyer P.S."/>
            <person name="Grigoriev I.V."/>
        </authorList>
    </citation>
    <scope>NUCLEOTIDE SEQUENCE [LARGE SCALE GENOMIC DNA]</scope>
    <source>
        <strain evidence="3">CBS 583.65</strain>
    </source>
</reference>